<evidence type="ECO:0000256" key="2">
    <source>
        <dbReference type="ARBA" id="ARBA00004173"/>
    </source>
</evidence>
<evidence type="ECO:0000256" key="17">
    <source>
        <dbReference type="ARBA" id="ARBA00023136"/>
    </source>
</evidence>
<name>A0A8J6H6D4_TENMO</name>
<proteinExistence type="inferred from homology"/>
<dbReference type="PANTHER" id="PTHR18919">
    <property type="entry name" value="ACETYL-COA C-ACYLTRANSFERASE"/>
    <property type="match status" value="1"/>
</dbReference>
<feature type="binding site" evidence="19">
    <location>
        <position position="1239"/>
    </location>
    <ligand>
        <name>Na(+)</name>
        <dbReference type="ChEBI" id="CHEBI:29101"/>
        <label>1</label>
    </ligand>
</feature>
<comment type="caution">
    <text evidence="24">The sequence shown here is derived from an EMBL/GenBank/DDBJ whole genome shotgun (WGS) entry which is preliminary data.</text>
</comment>
<keyword evidence="16" id="KW-0496">Mitochondrion</keyword>
<dbReference type="InterPro" id="IPR036249">
    <property type="entry name" value="Thioredoxin-like_sf"/>
</dbReference>
<comment type="subunit">
    <text evidence="6">Homotetramer.</text>
</comment>
<evidence type="ECO:0000256" key="8">
    <source>
        <dbReference type="ARBA" id="ARBA00022448"/>
    </source>
</evidence>
<dbReference type="GO" id="GO:0046872">
    <property type="term" value="F:metal ion binding"/>
    <property type="evidence" value="ECO:0007669"/>
    <property type="project" value="UniProtKB-KW"/>
</dbReference>
<evidence type="ECO:0000256" key="12">
    <source>
        <dbReference type="ARBA" id="ARBA00022847"/>
    </source>
</evidence>
<reference evidence="24" key="2">
    <citation type="submission" date="2021-08" db="EMBL/GenBank/DDBJ databases">
        <authorList>
            <person name="Eriksson T."/>
        </authorList>
    </citation>
    <scope>NUCLEOTIDE SEQUENCE</scope>
    <source>
        <strain evidence="24">Stoneville</strain>
        <tissue evidence="24">Whole head</tissue>
    </source>
</reference>
<evidence type="ECO:0000256" key="6">
    <source>
        <dbReference type="ARBA" id="ARBA00011881"/>
    </source>
</evidence>
<dbReference type="Pfam" id="PF05768">
    <property type="entry name" value="Glrx-like"/>
    <property type="match status" value="1"/>
</dbReference>
<dbReference type="GO" id="GO:0016020">
    <property type="term" value="C:membrane"/>
    <property type="evidence" value="ECO:0007669"/>
    <property type="project" value="UniProtKB-SubCell"/>
</dbReference>
<reference evidence="24" key="1">
    <citation type="journal article" date="2020" name="J Insects Food Feed">
        <title>The yellow mealworm (Tenebrio molitor) genome: a resource for the emerging insects as food and feed industry.</title>
        <authorList>
            <person name="Eriksson T."/>
            <person name="Andere A."/>
            <person name="Kelstrup H."/>
            <person name="Emery V."/>
            <person name="Picard C."/>
        </authorList>
    </citation>
    <scope>NUCLEOTIDE SEQUENCE</scope>
    <source>
        <strain evidence="24">Stoneville</strain>
        <tissue evidence="24">Whole head</tissue>
    </source>
</reference>
<evidence type="ECO:0000259" key="23">
    <source>
        <dbReference type="Pfam" id="PF02803"/>
    </source>
</evidence>
<evidence type="ECO:0000256" key="7">
    <source>
        <dbReference type="ARBA" id="ARBA00012705"/>
    </source>
</evidence>
<dbReference type="PROSITE" id="PS00098">
    <property type="entry name" value="THIOLASE_1"/>
    <property type="match status" value="1"/>
</dbReference>
<dbReference type="InterPro" id="IPR037272">
    <property type="entry name" value="SNS_sf"/>
</dbReference>
<feature type="region of interest" description="Disordered" evidence="20">
    <location>
        <begin position="743"/>
        <end position="777"/>
    </location>
</feature>
<comment type="similarity">
    <text evidence="4">Belongs to the sodium:neurotransmitter symporter (SNF) (TC 2.A.22) family.</text>
</comment>
<dbReference type="GO" id="GO:0006635">
    <property type="term" value="P:fatty acid beta-oxidation"/>
    <property type="evidence" value="ECO:0007669"/>
    <property type="project" value="TreeGrafter"/>
</dbReference>
<dbReference type="SUPFAM" id="SSF53901">
    <property type="entry name" value="Thiolase-like"/>
    <property type="match status" value="2"/>
</dbReference>
<evidence type="ECO:0000256" key="16">
    <source>
        <dbReference type="ARBA" id="ARBA00023128"/>
    </source>
</evidence>
<dbReference type="CDD" id="cd00751">
    <property type="entry name" value="thiolase"/>
    <property type="match status" value="1"/>
</dbReference>
<dbReference type="GO" id="GO:0003985">
    <property type="term" value="F:acetyl-CoA C-acetyltransferase activity"/>
    <property type="evidence" value="ECO:0007669"/>
    <property type="project" value="UniProtKB-EC"/>
</dbReference>
<feature type="region of interest" description="Disordered" evidence="20">
    <location>
        <begin position="835"/>
        <end position="874"/>
    </location>
</feature>
<evidence type="ECO:0000256" key="11">
    <source>
        <dbReference type="ARBA" id="ARBA00022723"/>
    </source>
</evidence>
<keyword evidence="14" id="KW-0630">Potassium</keyword>
<feature type="transmembrane region" description="Helical" evidence="21">
    <location>
        <begin position="1395"/>
        <end position="1414"/>
    </location>
</feature>
<keyword evidence="25" id="KW-1185">Reference proteome</keyword>
<dbReference type="NCBIfam" id="TIGR01930">
    <property type="entry name" value="AcCoA-C-Actrans"/>
    <property type="match status" value="1"/>
</dbReference>
<evidence type="ECO:0000313" key="25">
    <source>
        <dbReference type="Proteomes" id="UP000719412"/>
    </source>
</evidence>
<keyword evidence="15 21" id="KW-1133">Transmembrane helix</keyword>
<feature type="compositionally biased region" description="Low complexity" evidence="20">
    <location>
        <begin position="1019"/>
        <end position="1039"/>
    </location>
</feature>
<dbReference type="Proteomes" id="UP000719412">
    <property type="component" value="Unassembled WGS sequence"/>
</dbReference>
<dbReference type="PANTHER" id="PTHR18919:SF156">
    <property type="entry name" value="ACETYL-COA ACETYLTRANSFERASE, MITOCHONDRIAL"/>
    <property type="match status" value="1"/>
</dbReference>
<dbReference type="InterPro" id="IPR020616">
    <property type="entry name" value="Thiolase_N"/>
</dbReference>
<dbReference type="InterPro" id="IPR020615">
    <property type="entry name" value="Thiolase_acyl_enz_int_AS"/>
</dbReference>
<dbReference type="Pfam" id="PF02803">
    <property type="entry name" value="Thiolase_C"/>
    <property type="match status" value="1"/>
</dbReference>
<dbReference type="InterPro" id="IPR000175">
    <property type="entry name" value="Na/ntran_symport"/>
</dbReference>
<dbReference type="Gene3D" id="3.40.30.10">
    <property type="entry name" value="Glutaredoxin"/>
    <property type="match status" value="1"/>
</dbReference>
<evidence type="ECO:0000256" key="20">
    <source>
        <dbReference type="SAM" id="MobiDB-lite"/>
    </source>
</evidence>
<evidence type="ECO:0000256" key="15">
    <source>
        <dbReference type="ARBA" id="ARBA00022989"/>
    </source>
</evidence>
<keyword evidence="12" id="KW-0769">Symport</keyword>
<keyword evidence="17 21" id="KW-0472">Membrane</keyword>
<dbReference type="Pfam" id="PF00108">
    <property type="entry name" value="Thiolase_N"/>
    <property type="match status" value="1"/>
</dbReference>
<dbReference type="PROSITE" id="PS51354">
    <property type="entry name" value="GLUTAREDOXIN_2"/>
    <property type="match status" value="1"/>
</dbReference>
<dbReference type="Pfam" id="PF00209">
    <property type="entry name" value="SNF"/>
    <property type="match status" value="1"/>
</dbReference>
<dbReference type="InterPro" id="IPR020610">
    <property type="entry name" value="Thiolase_AS"/>
</dbReference>
<dbReference type="SUPFAM" id="SSF52833">
    <property type="entry name" value="Thioredoxin-like"/>
    <property type="match status" value="1"/>
</dbReference>
<protein>
    <recommendedName>
        <fullName evidence="7">acetyl-CoA C-acetyltransferase</fullName>
        <ecNumber evidence="7">2.3.1.9</ecNumber>
    </recommendedName>
</protein>
<dbReference type="InterPro" id="IPR020617">
    <property type="entry name" value="Thiolase_C"/>
</dbReference>
<gene>
    <name evidence="24" type="ORF">GEV33_013889</name>
</gene>
<dbReference type="PROSITE" id="PS50267">
    <property type="entry name" value="NA_NEUROTRAN_SYMP_3"/>
    <property type="match status" value="1"/>
</dbReference>
<evidence type="ECO:0000256" key="9">
    <source>
        <dbReference type="ARBA" id="ARBA00022679"/>
    </source>
</evidence>
<evidence type="ECO:0000256" key="21">
    <source>
        <dbReference type="SAM" id="Phobius"/>
    </source>
</evidence>
<feature type="domain" description="Thiolase N-terminal" evidence="22">
    <location>
        <begin position="26"/>
        <end position="282"/>
    </location>
</feature>
<feature type="transmembrane region" description="Helical" evidence="21">
    <location>
        <begin position="1300"/>
        <end position="1330"/>
    </location>
</feature>
<evidence type="ECO:0000256" key="1">
    <source>
        <dbReference type="ARBA" id="ARBA00004141"/>
    </source>
</evidence>
<organism evidence="24 25">
    <name type="scientific">Tenebrio molitor</name>
    <name type="common">Yellow mealworm beetle</name>
    <dbReference type="NCBI Taxonomy" id="7067"/>
    <lineage>
        <taxon>Eukaryota</taxon>
        <taxon>Metazoa</taxon>
        <taxon>Ecdysozoa</taxon>
        <taxon>Arthropoda</taxon>
        <taxon>Hexapoda</taxon>
        <taxon>Insecta</taxon>
        <taxon>Pterygota</taxon>
        <taxon>Neoptera</taxon>
        <taxon>Endopterygota</taxon>
        <taxon>Coleoptera</taxon>
        <taxon>Polyphaga</taxon>
        <taxon>Cucujiformia</taxon>
        <taxon>Tenebrionidae</taxon>
        <taxon>Tenebrio</taxon>
    </lineage>
</organism>
<dbReference type="EC" id="2.3.1.9" evidence="7"/>
<keyword evidence="19" id="KW-0915">Sodium</keyword>
<dbReference type="InterPro" id="IPR020613">
    <property type="entry name" value="Thiolase_CS"/>
</dbReference>
<evidence type="ECO:0000256" key="19">
    <source>
        <dbReference type="PIRSR" id="PIRSR600175-1"/>
    </source>
</evidence>
<evidence type="ECO:0000256" key="18">
    <source>
        <dbReference type="ARBA" id="ARBA00023315"/>
    </source>
</evidence>
<accession>A0A8J6H6D4</accession>
<feature type="transmembrane region" description="Helical" evidence="21">
    <location>
        <begin position="1257"/>
        <end position="1280"/>
    </location>
</feature>
<feature type="transmembrane region" description="Helical" evidence="21">
    <location>
        <begin position="1420"/>
        <end position="1440"/>
    </location>
</feature>
<keyword evidence="18" id="KW-0012">Acyltransferase</keyword>
<evidence type="ECO:0000256" key="14">
    <source>
        <dbReference type="ARBA" id="ARBA00022958"/>
    </source>
</evidence>
<keyword evidence="13" id="KW-0809">Transit peptide</keyword>
<feature type="region of interest" description="Disordered" evidence="20">
    <location>
        <begin position="961"/>
        <end position="1056"/>
    </location>
</feature>
<dbReference type="Gene3D" id="3.40.47.10">
    <property type="match status" value="1"/>
</dbReference>
<evidence type="ECO:0000313" key="24">
    <source>
        <dbReference type="EMBL" id="KAH0808903.1"/>
    </source>
</evidence>
<feature type="transmembrane region" description="Helical" evidence="21">
    <location>
        <begin position="1227"/>
        <end position="1245"/>
    </location>
</feature>
<keyword evidence="11 19" id="KW-0479">Metal-binding</keyword>
<feature type="compositionally biased region" description="Polar residues" evidence="20">
    <location>
        <begin position="477"/>
        <end position="487"/>
    </location>
</feature>
<dbReference type="EMBL" id="JABDTM020028459">
    <property type="protein sequence ID" value="KAH0808903.1"/>
    <property type="molecule type" value="Genomic_DNA"/>
</dbReference>
<evidence type="ECO:0000256" key="3">
    <source>
        <dbReference type="ARBA" id="ARBA00005189"/>
    </source>
</evidence>
<keyword evidence="9" id="KW-0808">Transferase</keyword>
<evidence type="ECO:0000256" key="13">
    <source>
        <dbReference type="ARBA" id="ARBA00022946"/>
    </source>
</evidence>
<dbReference type="InterPro" id="IPR002155">
    <property type="entry name" value="Thiolase"/>
</dbReference>
<dbReference type="InterPro" id="IPR008554">
    <property type="entry name" value="Glutaredoxin-like"/>
</dbReference>
<comment type="similarity">
    <text evidence="5">Belongs to the thiolase-like superfamily. Thiolase family.</text>
</comment>
<dbReference type="PROSITE" id="PS00737">
    <property type="entry name" value="THIOLASE_2"/>
    <property type="match status" value="1"/>
</dbReference>
<sequence>MSSFKLSQVIGLASRNYSTKPQLNEVVIVSAVRTPIGSFLGSLSSVHVTKLGSTAIQGAVERSGIPKEEIKEVYLGNVCQGGVGQAPARQATIFAGFPKSTICTTVNKVCASGMKSVMLAAQSLQTGHQEVVLAGGMESMSNVPYYMKRGATPYGGVNLIDGIVFDGLTDVYNKFHMGNCAENTAKKLGITRQQQDDYAISSYKRSADAYANNQFASELVTVSVPQRRGQPDLVFSSDEEYKRVDFNKFGKLATVFQRENGTVTAGNASTLNDGAAALVLTTPDAAKRLNAKPLARIVGFQDGATDPIDFPVAPAVAIPTLLKNTGVKKEDVALWEINEAFSVVVLANQQLLDLDPARVNVHGGAVSLGHPIGMSGARIIVHLVHALKPGEKGVASICNGGGGASSIMIEKLAESLPRDQLPKITLYTKDPCPLCDELKAKLVPYMHRIQFESVDITKKENVLHLSSQKKRLEEKNPTMQESLPQTETDLDRFKLGSKEAPRRHASNGLSFAPIIMNLSLSPNESPPPNQQGRWSLSVRKSDNSGLGGDHASRLPRADIESQIARGNTRGDLIDLHVGSPVLPRLPLYPNEPPEDVSDNLLDSELPVLEQKLQTSAGPAPSDQIRRHSVDIEDILITIDDDCDFSRSNPVRRSKSEALLIQPKKLQDKSWSCDNLEALDVLRGLDELLNASLMESDKILNKDEAVTDGHADDSVEACLLDLDNYLQALELNGCDNANDASIETNSSNCVDDQPSIRTSASSLRSETSGSSTDVLESTSDEVSLRNRLRLMEENYARFLASGCVNRGYVDTENERRPQSACGGRVEALERSHPLRATVAVVKRERTPLSEISSSPPSSSPRRTSGPGGDSDSDIDWSWVQEAARGISLERRAHASGDCCTGTVVVEPLQRALAGSSSEERAPDASKDTATTWLRTSMRRLRHFRMPSDAADIDNAAMDAPRVESLPVPDPSVVRPVSAPSRLLPVQRSRSRTREPGAVSQEPAGRARSSSASSRSRRPRSLSSSVTSLASTVDSSPSCTPAPTPTHNDQEQGASPRSRVPQSFLAESILVCFRSVCKVEEIQDELAVVSLGAQNRSGNAEEMYTTSSSTVVPSIVGFLANSRNFLLVVPVRWFVGVHRVSALHGNGVCFLRLDCWSLSGTLVRCDQYLPVKIQQFFDRPPNGKSAERYRETKKPSVSLLNDLHFLLSRSCERPRQSDMPESESPLGQWPHSLSSMMACLGCTLGLFNISRFAILTIHFGANFIFQFFILSMVLGLPLFTLQLCLGQQLGAGVVDMWRISPLFQGVGVALLIAQSLLGLYSIIGVSWMFVFFRDSFITKMDKYRWAEPFLYYRDDVQAPINGTYKLTETVPDYFSGIVLQRHHLASGTSYGTIKFQLAFNLAVVWMIVFVSLSKGLRSYGKVIYVFTLVPVFGTFVLCAKILGMMPTEYINIIFPETTWNEAGWRRRKRPSSLGASWGRPSCR</sequence>
<feature type="region of interest" description="Disordered" evidence="20">
    <location>
        <begin position="467"/>
        <end position="490"/>
    </location>
</feature>
<evidence type="ECO:0000259" key="22">
    <source>
        <dbReference type="Pfam" id="PF00108"/>
    </source>
</evidence>
<dbReference type="GO" id="GO:0005739">
    <property type="term" value="C:mitochondrion"/>
    <property type="evidence" value="ECO:0007669"/>
    <property type="project" value="UniProtKB-SubCell"/>
</dbReference>
<comment type="pathway">
    <text evidence="3">Lipid metabolism.</text>
</comment>
<dbReference type="GO" id="GO:0015293">
    <property type="term" value="F:symporter activity"/>
    <property type="evidence" value="ECO:0007669"/>
    <property type="project" value="UniProtKB-KW"/>
</dbReference>
<dbReference type="FunFam" id="3.40.47.10:FF:000007">
    <property type="entry name" value="acetyl-CoA acetyltransferase, mitochondrial"/>
    <property type="match status" value="1"/>
</dbReference>
<feature type="compositionally biased region" description="Low complexity" evidence="20">
    <location>
        <begin position="757"/>
        <end position="771"/>
    </location>
</feature>
<keyword evidence="10 21" id="KW-0812">Transmembrane</keyword>
<feature type="compositionally biased region" description="Low complexity" evidence="20">
    <location>
        <begin position="961"/>
        <end position="979"/>
    </location>
</feature>
<dbReference type="PROSITE" id="PS00099">
    <property type="entry name" value="THIOLASE_3"/>
    <property type="match status" value="1"/>
</dbReference>
<evidence type="ECO:0000256" key="4">
    <source>
        <dbReference type="ARBA" id="ARBA00006459"/>
    </source>
</evidence>
<dbReference type="SUPFAM" id="SSF161070">
    <property type="entry name" value="SNF-like"/>
    <property type="match status" value="1"/>
</dbReference>
<dbReference type="InterPro" id="IPR016039">
    <property type="entry name" value="Thiolase-like"/>
</dbReference>
<feature type="domain" description="Thiolase C-terminal" evidence="23">
    <location>
        <begin position="292"/>
        <end position="411"/>
    </location>
</feature>
<evidence type="ECO:0000256" key="5">
    <source>
        <dbReference type="ARBA" id="ARBA00010982"/>
    </source>
</evidence>
<keyword evidence="8" id="KW-0813">Transport</keyword>
<evidence type="ECO:0000256" key="10">
    <source>
        <dbReference type="ARBA" id="ARBA00022692"/>
    </source>
</evidence>
<comment type="subcellular location">
    <subcellularLocation>
        <location evidence="1">Membrane</location>
        <topology evidence="1">Multi-pass membrane protein</topology>
    </subcellularLocation>
    <subcellularLocation>
        <location evidence="2">Mitochondrion</location>
    </subcellularLocation>
</comment>
<feature type="compositionally biased region" description="Low complexity" evidence="20">
    <location>
        <begin position="851"/>
        <end position="863"/>
    </location>
</feature>
<feature type="binding site" evidence="19">
    <location>
        <position position="1246"/>
    </location>
    <ligand>
        <name>Na(+)</name>
        <dbReference type="ChEBI" id="CHEBI:29101"/>
        <label>1</label>
    </ligand>
</feature>
<feature type="region of interest" description="Disordered" evidence="20">
    <location>
        <begin position="520"/>
        <end position="557"/>
    </location>
</feature>